<gene>
    <name evidence="1" type="ORF">L596_000663</name>
</gene>
<reference evidence="1 2" key="1">
    <citation type="journal article" date="2015" name="Genome Biol.">
        <title>Comparative genomics of Steinernema reveals deeply conserved gene regulatory networks.</title>
        <authorList>
            <person name="Dillman A.R."/>
            <person name="Macchietto M."/>
            <person name="Porter C.F."/>
            <person name="Rogers A."/>
            <person name="Williams B."/>
            <person name="Antoshechkin I."/>
            <person name="Lee M.M."/>
            <person name="Goodwin Z."/>
            <person name="Lu X."/>
            <person name="Lewis E.E."/>
            <person name="Goodrich-Blair H."/>
            <person name="Stock S.P."/>
            <person name="Adams B.J."/>
            <person name="Sternberg P.W."/>
            <person name="Mortazavi A."/>
        </authorList>
    </citation>
    <scope>NUCLEOTIDE SEQUENCE [LARGE SCALE GENOMIC DNA]</scope>
    <source>
        <strain evidence="1 2">ALL</strain>
    </source>
</reference>
<comment type="caution">
    <text evidence="1">The sequence shown here is derived from an EMBL/GenBank/DDBJ whole genome shotgun (WGS) entry which is preliminary data.</text>
</comment>
<keyword evidence="2" id="KW-1185">Reference proteome</keyword>
<evidence type="ECO:0000313" key="1">
    <source>
        <dbReference type="EMBL" id="TMS32868.1"/>
    </source>
</evidence>
<evidence type="ECO:0000313" key="2">
    <source>
        <dbReference type="Proteomes" id="UP000298663"/>
    </source>
</evidence>
<dbReference type="Proteomes" id="UP000298663">
    <property type="component" value="Unassembled WGS sequence"/>
</dbReference>
<sequence>MVPLELIYVGMHTAKITESKAVIVASPQKPYCKMSQSKPKMLQEARPSLLSLLFITSSLDPIIPAARCLRRHTISFASTP</sequence>
<protein>
    <submittedName>
        <fullName evidence="1">Uncharacterized protein</fullName>
    </submittedName>
</protein>
<accession>A0A4U8UMZ7</accession>
<proteinExistence type="predicted"/>
<name>A0A4U8UMZ7_STECR</name>
<dbReference type="EMBL" id="AZBU02000001">
    <property type="protein sequence ID" value="TMS32868.1"/>
    <property type="molecule type" value="Genomic_DNA"/>
</dbReference>
<reference evidence="1 2" key="2">
    <citation type="journal article" date="2019" name="G3 (Bethesda)">
        <title>Hybrid Assembly of the Genome of the Entomopathogenic Nematode Steinernema carpocapsae Identifies the X-Chromosome.</title>
        <authorList>
            <person name="Serra L."/>
            <person name="Macchietto M."/>
            <person name="Macias-Munoz A."/>
            <person name="McGill C.J."/>
            <person name="Rodriguez I.M."/>
            <person name="Rodriguez B."/>
            <person name="Murad R."/>
            <person name="Mortazavi A."/>
        </authorList>
    </citation>
    <scope>NUCLEOTIDE SEQUENCE [LARGE SCALE GENOMIC DNA]</scope>
    <source>
        <strain evidence="1 2">ALL</strain>
    </source>
</reference>
<organism evidence="1 2">
    <name type="scientific">Steinernema carpocapsae</name>
    <name type="common">Entomopathogenic nematode</name>
    <dbReference type="NCBI Taxonomy" id="34508"/>
    <lineage>
        <taxon>Eukaryota</taxon>
        <taxon>Metazoa</taxon>
        <taxon>Ecdysozoa</taxon>
        <taxon>Nematoda</taxon>
        <taxon>Chromadorea</taxon>
        <taxon>Rhabditida</taxon>
        <taxon>Tylenchina</taxon>
        <taxon>Panagrolaimomorpha</taxon>
        <taxon>Strongyloidoidea</taxon>
        <taxon>Steinernematidae</taxon>
        <taxon>Steinernema</taxon>
    </lineage>
</organism>
<dbReference type="AlphaFoldDB" id="A0A4U8UMZ7"/>